<dbReference type="GO" id="GO:0031536">
    <property type="term" value="P:positive regulation of exit from mitosis"/>
    <property type="evidence" value="ECO:0007669"/>
    <property type="project" value="EnsemblFungi"/>
</dbReference>
<evidence type="ECO:0000256" key="5">
    <source>
        <dbReference type="ARBA" id="ARBA00022490"/>
    </source>
</evidence>
<evidence type="ECO:0000313" key="19">
    <source>
        <dbReference type="Proteomes" id="UP000002258"/>
    </source>
</evidence>
<evidence type="ECO:0000256" key="12">
    <source>
        <dbReference type="ARBA" id="ARBA00023254"/>
    </source>
</evidence>
<dbReference type="PROSITE" id="PS00383">
    <property type="entry name" value="TYR_PHOSPHATASE_1"/>
    <property type="match status" value="1"/>
</dbReference>
<dbReference type="GO" id="GO:0044878">
    <property type="term" value="P:mitotic cytokinesis checkpoint signaling"/>
    <property type="evidence" value="ECO:0007669"/>
    <property type="project" value="EnsemblFungi"/>
</dbReference>
<dbReference type="GO" id="GO:0030869">
    <property type="term" value="C:RENT complex"/>
    <property type="evidence" value="ECO:0007669"/>
    <property type="project" value="EnsemblFungi"/>
</dbReference>
<evidence type="ECO:0000259" key="17">
    <source>
        <dbReference type="PROSITE" id="PS50056"/>
    </source>
</evidence>
<keyword evidence="6" id="KW-0597">Phosphoprotein</keyword>
<keyword evidence="12" id="KW-0469">Meiosis</keyword>
<dbReference type="InterPro" id="IPR044506">
    <property type="entry name" value="CDC14_C"/>
</dbReference>
<feature type="domain" description="Tyrosine-protein phosphatase" evidence="16">
    <location>
        <begin position="177"/>
        <end position="335"/>
    </location>
</feature>
<evidence type="ECO:0000256" key="4">
    <source>
        <dbReference type="ARBA" id="ARBA00013064"/>
    </source>
</evidence>
<dbReference type="GO" id="GO:0051301">
    <property type="term" value="P:cell division"/>
    <property type="evidence" value="ECO:0007669"/>
    <property type="project" value="UniProtKB-KW"/>
</dbReference>
<dbReference type="InterPro" id="IPR029021">
    <property type="entry name" value="Prot-tyrosine_phosphatase-like"/>
</dbReference>
<dbReference type="GO" id="GO:1902846">
    <property type="term" value="P:positive regulation of mitotic spindle elongation"/>
    <property type="evidence" value="ECO:0007669"/>
    <property type="project" value="EnsemblFungi"/>
</dbReference>
<dbReference type="GO" id="GO:0071958">
    <property type="term" value="C:new mitotic spindle pole body"/>
    <property type="evidence" value="ECO:0007669"/>
    <property type="project" value="EnsemblFungi"/>
</dbReference>
<dbReference type="Gene3D" id="3.90.190.10">
    <property type="entry name" value="Protein tyrosine phosphatase superfamily"/>
    <property type="match status" value="2"/>
</dbReference>
<comment type="subcellular location">
    <subcellularLocation>
        <location evidence="2">Cytoplasm</location>
    </subcellularLocation>
    <subcellularLocation>
        <location evidence="1">Nucleus</location>
    </subcellularLocation>
</comment>
<dbReference type="InterPro" id="IPR000340">
    <property type="entry name" value="Dual-sp_phosphatase_cat-dom"/>
</dbReference>
<dbReference type="GO" id="GO:0004725">
    <property type="term" value="F:protein tyrosine phosphatase activity"/>
    <property type="evidence" value="ECO:0007669"/>
    <property type="project" value="UniProtKB-EC"/>
</dbReference>
<name>A3LUZ0_PICST</name>
<dbReference type="InterPro" id="IPR020422">
    <property type="entry name" value="TYR_PHOSPHATASE_DUAL_dom"/>
</dbReference>
<dbReference type="GO" id="GO:0031031">
    <property type="term" value="P:positive regulation of septation initiation signaling"/>
    <property type="evidence" value="ECO:0007669"/>
    <property type="project" value="EnsemblFungi"/>
</dbReference>
<dbReference type="GO" id="GO:0005654">
    <property type="term" value="C:nucleoplasm"/>
    <property type="evidence" value="ECO:0007669"/>
    <property type="project" value="EnsemblFungi"/>
</dbReference>
<evidence type="ECO:0000256" key="15">
    <source>
        <dbReference type="SAM" id="MobiDB-lite"/>
    </source>
</evidence>
<dbReference type="GO" id="GO:0016479">
    <property type="term" value="P:negative regulation of transcription by RNA polymerase I"/>
    <property type="evidence" value="ECO:0007669"/>
    <property type="project" value="EnsemblFungi"/>
</dbReference>
<dbReference type="EMBL" id="CP000499">
    <property type="protein sequence ID" value="ABN67039.2"/>
    <property type="molecule type" value="Genomic_DNA"/>
</dbReference>
<protein>
    <recommendedName>
        <fullName evidence="14">Tyrosine-protein phosphatase CDC14</fullName>
        <ecNumber evidence="4">3.1.3.48</ecNumber>
    </recommendedName>
</protein>
<evidence type="ECO:0000256" key="9">
    <source>
        <dbReference type="ARBA" id="ARBA00022801"/>
    </source>
</evidence>
<feature type="compositionally biased region" description="Low complexity" evidence="15">
    <location>
        <begin position="486"/>
        <end position="514"/>
    </location>
</feature>
<dbReference type="OrthoDB" id="5632at2759"/>
<dbReference type="GO" id="GO:0140602">
    <property type="term" value="C:nucleolar peripheral inclusion body"/>
    <property type="evidence" value="ECO:0007669"/>
    <property type="project" value="EnsemblFungi"/>
</dbReference>
<dbReference type="GO" id="GO:0051229">
    <property type="term" value="P:meiotic spindle disassembly"/>
    <property type="evidence" value="ECO:0007669"/>
    <property type="project" value="EnsemblFungi"/>
</dbReference>
<dbReference type="InterPro" id="IPR000387">
    <property type="entry name" value="Tyr_Pase_dom"/>
</dbReference>
<evidence type="ECO:0000256" key="14">
    <source>
        <dbReference type="ARBA" id="ARBA00069949"/>
    </source>
</evidence>
<keyword evidence="13" id="KW-0131">Cell cycle</keyword>
<dbReference type="OMA" id="ACMLCCY"/>
<dbReference type="STRING" id="322104.A3LUZ0"/>
<accession>A3LUZ0</accession>
<dbReference type="GO" id="GO:1903501">
    <property type="term" value="P:positive regulation of mitotic actomyosin contractile ring assembly"/>
    <property type="evidence" value="ECO:0007669"/>
    <property type="project" value="EnsemblFungi"/>
</dbReference>
<dbReference type="RefSeq" id="XP_001385068.2">
    <property type="nucleotide sequence ID" value="XM_001385031.1"/>
</dbReference>
<evidence type="ECO:0000256" key="1">
    <source>
        <dbReference type="ARBA" id="ARBA00004123"/>
    </source>
</evidence>
<feature type="domain" description="Tyrosine specific protein phosphatases" evidence="17">
    <location>
        <begin position="256"/>
        <end position="321"/>
    </location>
</feature>
<dbReference type="InterPro" id="IPR029260">
    <property type="entry name" value="DSPn"/>
</dbReference>
<keyword evidence="10" id="KW-0904">Protein phosphatase</keyword>
<dbReference type="InterPro" id="IPR050561">
    <property type="entry name" value="PTP"/>
</dbReference>
<dbReference type="GO" id="GO:0071470">
    <property type="term" value="P:cellular response to osmotic stress"/>
    <property type="evidence" value="ECO:0007669"/>
    <property type="project" value="EnsemblFungi"/>
</dbReference>
<feature type="region of interest" description="Disordered" evidence="15">
    <location>
        <begin position="478"/>
        <end position="562"/>
    </location>
</feature>
<dbReference type="eggNOG" id="KOG1720">
    <property type="taxonomic scope" value="Eukaryota"/>
</dbReference>
<dbReference type="SMART" id="SM00404">
    <property type="entry name" value="PTPc_motif"/>
    <property type="match status" value="1"/>
</dbReference>
<dbReference type="PROSITE" id="PS50054">
    <property type="entry name" value="TYR_PHOSPHATASE_DUAL"/>
    <property type="match status" value="1"/>
</dbReference>
<dbReference type="Pfam" id="PF00782">
    <property type="entry name" value="DSPc"/>
    <property type="match status" value="1"/>
</dbReference>
<dbReference type="GO" id="GO:1990023">
    <property type="term" value="C:mitotic spindle midzone"/>
    <property type="evidence" value="ECO:0007669"/>
    <property type="project" value="EnsemblFungi"/>
</dbReference>
<dbReference type="AlphaFoldDB" id="A3LUZ0"/>
<dbReference type="KEGG" id="pic:PICST_60110"/>
<dbReference type="EC" id="3.1.3.48" evidence="4"/>
<keyword evidence="19" id="KW-1185">Reference proteome</keyword>
<evidence type="ECO:0000256" key="3">
    <source>
        <dbReference type="ARBA" id="ARBA00007315"/>
    </source>
</evidence>
<reference evidence="18 19" key="1">
    <citation type="journal article" date="2007" name="Nat. Biotechnol.">
        <title>Genome sequence of the lignocellulose-bioconverting and xylose-fermenting yeast Pichia stipitis.</title>
        <authorList>
            <person name="Jeffries T.W."/>
            <person name="Grigoriev I.V."/>
            <person name="Grimwood J."/>
            <person name="Laplaza J.M."/>
            <person name="Aerts A."/>
            <person name="Salamov A."/>
            <person name="Schmutz J."/>
            <person name="Lindquist E."/>
            <person name="Dehal P."/>
            <person name="Shapiro H."/>
            <person name="Jin Y.S."/>
            <person name="Passoth V."/>
            <person name="Richardson P.M."/>
        </authorList>
    </citation>
    <scope>NUCLEOTIDE SEQUENCE [LARGE SCALE GENOMIC DNA]</scope>
    <source>
        <strain evidence="19">ATCC 58785 / CBS 6054 / NBRC 10063 / NRRL Y-11545</strain>
    </source>
</reference>
<dbReference type="GeneID" id="4839606"/>
<organism evidence="18 19">
    <name type="scientific">Scheffersomyces stipitis (strain ATCC 58785 / CBS 6054 / NBRC 10063 / NRRL Y-11545)</name>
    <name type="common">Yeast</name>
    <name type="synonym">Pichia stipitis</name>
    <dbReference type="NCBI Taxonomy" id="322104"/>
    <lineage>
        <taxon>Eukaryota</taxon>
        <taxon>Fungi</taxon>
        <taxon>Dikarya</taxon>
        <taxon>Ascomycota</taxon>
        <taxon>Saccharomycotina</taxon>
        <taxon>Pichiomycetes</taxon>
        <taxon>Debaryomycetaceae</taxon>
        <taxon>Scheffersomyces</taxon>
    </lineage>
</organism>
<evidence type="ECO:0000256" key="2">
    <source>
        <dbReference type="ARBA" id="ARBA00004496"/>
    </source>
</evidence>
<dbReference type="HOGENOM" id="CLU_017787_1_2_1"/>
<dbReference type="InterPro" id="IPR016130">
    <property type="entry name" value="Tyr_Pase_AS"/>
</dbReference>
<dbReference type="CDD" id="cd14499">
    <property type="entry name" value="CDC14_C"/>
    <property type="match status" value="1"/>
</dbReference>
<dbReference type="GO" id="GO:0005935">
    <property type="term" value="C:cellular bud neck"/>
    <property type="evidence" value="ECO:0007669"/>
    <property type="project" value="EnsemblFungi"/>
</dbReference>
<dbReference type="CDD" id="cd17657">
    <property type="entry name" value="CDC14_N"/>
    <property type="match status" value="1"/>
</dbReference>
<dbReference type="InterPro" id="IPR003595">
    <property type="entry name" value="Tyr_Pase_cat"/>
</dbReference>
<sequence length="562" mass="63402">MAKSRVSVPVIEFLKNRIYLGAFDSTPVDTNELVYFTVEDALPYNAFHLDFGPLHIGNLYRFAVVLHNILNEESNQGKAIVFYSSTAPKMRSNAACLLCCYMVLVQSWSPHQVLQPIAQLDPPFQGFRDAGYSTADFEITIQDIVYAMWRAKERGMIDLTTFNLEEYEQYERVDQGDFNVISKDFIAFASPQQSSRKAGLNEPFRKVLSFFVQNDVQLVVRLNSHLYDANEFTKRNIQHIDMIFDDGTCPTLEYVQKFIGAAETVINKGGKIAVHCKAGLGRTGCLIGAHLIYTHGFTANECIAYMRMIRPGMVVGPQQHWLYLHQNDFRDWRHTMILDNRPDEFIGGLFPLTSYDEFKARMRQESKQRKLQSQQSVNSSVNYFDSSFHTPIRRRKISGALAAKIQTAVPNESPGQPRKYKEDANSSVVELINNSDEENLEAMQDVSTSRKDSNYDIEAELNTDEDHSREWKVLRSISTNGTNQPVSLTKTTTTTTTRTVSTTLSSSPQQSPSHHSIKMPKSRSSSRVSSGMIQSKNEGYHGSSRVSSAGIKKVAGVSGRKM</sequence>
<dbReference type="FunCoup" id="A3LUZ0">
    <property type="interactions" value="864"/>
</dbReference>
<keyword evidence="7" id="KW-0132">Cell division</keyword>
<dbReference type="GO" id="GO:0120105">
    <property type="term" value="C:mitotic actomyosin contractile ring, intermediate layer"/>
    <property type="evidence" value="ECO:0007669"/>
    <property type="project" value="EnsemblFungi"/>
</dbReference>
<evidence type="ECO:0000256" key="11">
    <source>
        <dbReference type="ARBA" id="ARBA00023242"/>
    </source>
</evidence>
<keyword evidence="11" id="KW-0539">Nucleus</keyword>
<evidence type="ECO:0000256" key="10">
    <source>
        <dbReference type="ARBA" id="ARBA00022912"/>
    </source>
</evidence>
<dbReference type="GO" id="GO:0000422">
    <property type="term" value="P:autophagy of mitochondrion"/>
    <property type="evidence" value="ECO:0007669"/>
    <property type="project" value="EnsemblFungi"/>
</dbReference>
<dbReference type="FunFam" id="3.90.190.10:FF:000073">
    <property type="entry name" value="Tyrosine-protein phosphatase CDC14"/>
    <property type="match status" value="1"/>
</dbReference>
<keyword evidence="8" id="KW-0498">Mitosis</keyword>
<evidence type="ECO:0000256" key="8">
    <source>
        <dbReference type="ARBA" id="ARBA00022776"/>
    </source>
</evidence>
<evidence type="ECO:0000313" key="18">
    <source>
        <dbReference type="EMBL" id="ABN67039.2"/>
    </source>
</evidence>
<dbReference type="Pfam" id="PF14671">
    <property type="entry name" value="DSPn"/>
    <property type="match status" value="1"/>
</dbReference>
<dbReference type="GO" id="GO:0140429">
    <property type="term" value="P:positive regulation of mitotic sister chromatid biorientation"/>
    <property type="evidence" value="ECO:0007669"/>
    <property type="project" value="EnsemblFungi"/>
</dbReference>
<dbReference type="GO" id="GO:0004722">
    <property type="term" value="F:protein serine/threonine phosphatase activity"/>
    <property type="evidence" value="ECO:0007669"/>
    <property type="project" value="EnsemblFungi"/>
</dbReference>
<evidence type="ECO:0000256" key="13">
    <source>
        <dbReference type="ARBA" id="ARBA00023306"/>
    </source>
</evidence>
<evidence type="ECO:0000256" key="6">
    <source>
        <dbReference type="ARBA" id="ARBA00022553"/>
    </source>
</evidence>
<dbReference type="PROSITE" id="PS50056">
    <property type="entry name" value="TYR_PHOSPHATASE_2"/>
    <property type="match status" value="1"/>
</dbReference>
<dbReference type="GO" id="GO:0006974">
    <property type="term" value="P:DNA damage response"/>
    <property type="evidence" value="ECO:0007669"/>
    <property type="project" value="EnsemblFungi"/>
</dbReference>
<dbReference type="GO" id="GO:0000776">
    <property type="term" value="C:kinetochore"/>
    <property type="evidence" value="ECO:0007669"/>
    <property type="project" value="EnsemblFungi"/>
</dbReference>
<dbReference type="PANTHER" id="PTHR23339">
    <property type="entry name" value="TYROSINE SPECIFIC PROTEIN PHOSPHATASE AND DUAL SPECIFICITY PROTEIN PHOSPHATASE"/>
    <property type="match status" value="1"/>
</dbReference>
<dbReference type="GO" id="GO:2000786">
    <property type="term" value="P:positive regulation of autophagosome assembly"/>
    <property type="evidence" value="ECO:0007669"/>
    <property type="project" value="EnsemblFungi"/>
</dbReference>
<dbReference type="GO" id="GO:0140013">
    <property type="term" value="P:meiotic nuclear division"/>
    <property type="evidence" value="ECO:0007669"/>
    <property type="project" value="EnsemblFungi"/>
</dbReference>
<evidence type="ECO:0000259" key="16">
    <source>
        <dbReference type="PROSITE" id="PS50054"/>
    </source>
</evidence>
<dbReference type="InParanoid" id="A3LUZ0"/>
<comment type="similarity">
    <text evidence="3">Belongs to the protein-tyrosine phosphatase family. Non-receptor class CDC14 subfamily.</text>
</comment>
<dbReference type="GO" id="GO:0070550">
    <property type="term" value="P:rDNA chromatin condensation"/>
    <property type="evidence" value="ECO:0007669"/>
    <property type="project" value="EnsemblFungi"/>
</dbReference>
<dbReference type="FunFam" id="3.90.190.10:FF:000038">
    <property type="entry name" value="Tyrosine-protein phosphatase CDC14"/>
    <property type="match status" value="1"/>
</dbReference>
<gene>
    <name evidence="18" type="primary">CDC14</name>
    <name evidence="18" type="ORF">PICST_60110</name>
</gene>
<dbReference type="SUPFAM" id="SSF52799">
    <property type="entry name" value="(Phosphotyrosine protein) phosphatases II"/>
    <property type="match status" value="2"/>
</dbReference>
<proteinExistence type="inferred from homology"/>
<keyword evidence="5" id="KW-0963">Cytoplasm</keyword>
<dbReference type="SMART" id="SM00195">
    <property type="entry name" value="DSPc"/>
    <property type="match status" value="1"/>
</dbReference>
<evidence type="ECO:0000256" key="7">
    <source>
        <dbReference type="ARBA" id="ARBA00022618"/>
    </source>
</evidence>
<dbReference type="Proteomes" id="UP000002258">
    <property type="component" value="Chromosome 5"/>
</dbReference>
<keyword evidence="9 18" id="KW-0378">Hydrolase</keyword>